<protein>
    <submittedName>
        <fullName evidence="1">Uncharacterized protein</fullName>
    </submittedName>
</protein>
<sequence length="178" mass="20812">MIDWIWRPKGDRRSPWVLIDGKILHDNVNPGKNGARECLCKTNGGRGRCLGSYQRNQKSLEMIREFMHILQKQHDQIGGNPAETMEKLKEECIKFNEYNKGATQLDLLTDSIWRPKGQRYSPWTMNDEKLFDIRPVYPMDASLRDAYKFTKTFEETGRSAVRRGAATEMRHFGMPLFR</sequence>
<dbReference type="AlphaFoldDB" id="A0AA36G037"/>
<feature type="non-terminal residue" evidence="1">
    <location>
        <position position="1"/>
    </location>
</feature>
<reference evidence="1" key="1">
    <citation type="submission" date="2023-06" db="EMBL/GenBank/DDBJ databases">
        <authorList>
            <person name="Delattre M."/>
        </authorList>
    </citation>
    <scope>NUCLEOTIDE SEQUENCE</scope>
    <source>
        <strain evidence="1">AF72</strain>
    </source>
</reference>
<keyword evidence="2" id="KW-1185">Reference proteome</keyword>
<name>A0AA36G037_9BILA</name>
<dbReference type="Proteomes" id="UP001177023">
    <property type="component" value="Unassembled WGS sequence"/>
</dbReference>
<organism evidence="1 2">
    <name type="scientific">Mesorhabditis spiculigera</name>
    <dbReference type="NCBI Taxonomy" id="96644"/>
    <lineage>
        <taxon>Eukaryota</taxon>
        <taxon>Metazoa</taxon>
        <taxon>Ecdysozoa</taxon>
        <taxon>Nematoda</taxon>
        <taxon>Chromadorea</taxon>
        <taxon>Rhabditida</taxon>
        <taxon>Rhabditina</taxon>
        <taxon>Rhabditomorpha</taxon>
        <taxon>Rhabditoidea</taxon>
        <taxon>Rhabditidae</taxon>
        <taxon>Mesorhabditinae</taxon>
        <taxon>Mesorhabditis</taxon>
    </lineage>
</organism>
<proteinExistence type="predicted"/>
<gene>
    <name evidence="1" type="ORF">MSPICULIGERA_LOCUS9484</name>
</gene>
<dbReference type="EMBL" id="CATQJA010002530">
    <property type="protein sequence ID" value="CAJ0571059.1"/>
    <property type="molecule type" value="Genomic_DNA"/>
</dbReference>
<evidence type="ECO:0000313" key="2">
    <source>
        <dbReference type="Proteomes" id="UP001177023"/>
    </source>
</evidence>
<accession>A0AA36G037</accession>
<evidence type="ECO:0000313" key="1">
    <source>
        <dbReference type="EMBL" id="CAJ0571059.1"/>
    </source>
</evidence>
<comment type="caution">
    <text evidence="1">The sequence shown here is derived from an EMBL/GenBank/DDBJ whole genome shotgun (WGS) entry which is preliminary data.</text>
</comment>